<sequence length="69" mass="7984">MSSLWTKKRRMRTGRRSESGDDTNNVPTNQEKSRSKHQTAIERLAGAEKRRKIGRTGGAERRRPERMST</sequence>
<dbReference type="Proteomes" id="UP000287651">
    <property type="component" value="Unassembled WGS sequence"/>
</dbReference>
<feature type="compositionally biased region" description="Basic residues" evidence="1">
    <location>
        <begin position="1"/>
        <end position="14"/>
    </location>
</feature>
<organism evidence="2 3">
    <name type="scientific">Ensete ventricosum</name>
    <name type="common">Abyssinian banana</name>
    <name type="synonym">Musa ensete</name>
    <dbReference type="NCBI Taxonomy" id="4639"/>
    <lineage>
        <taxon>Eukaryota</taxon>
        <taxon>Viridiplantae</taxon>
        <taxon>Streptophyta</taxon>
        <taxon>Embryophyta</taxon>
        <taxon>Tracheophyta</taxon>
        <taxon>Spermatophyta</taxon>
        <taxon>Magnoliopsida</taxon>
        <taxon>Liliopsida</taxon>
        <taxon>Zingiberales</taxon>
        <taxon>Musaceae</taxon>
        <taxon>Ensete</taxon>
    </lineage>
</organism>
<feature type="compositionally biased region" description="Basic and acidic residues" evidence="1">
    <location>
        <begin position="58"/>
        <end position="69"/>
    </location>
</feature>
<evidence type="ECO:0000256" key="1">
    <source>
        <dbReference type="SAM" id="MobiDB-lite"/>
    </source>
</evidence>
<evidence type="ECO:0000313" key="2">
    <source>
        <dbReference type="EMBL" id="RRT56185.1"/>
    </source>
</evidence>
<reference evidence="2 3" key="1">
    <citation type="journal article" date="2014" name="Agronomy (Basel)">
        <title>A Draft Genome Sequence for Ensete ventricosum, the Drought-Tolerant Tree Against Hunger.</title>
        <authorList>
            <person name="Harrison J."/>
            <person name="Moore K.A."/>
            <person name="Paszkiewicz K."/>
            <person name="Jones T."/>
            <person name="Grant M."/>
            <person name="Ambacheew D."/>
            <person name="Muzemil S."/>
            <person name="Studholme D.J."/>
        </authorList>
    </citation>
    <scope>NUCLEOTIDE SEQUENCE [LARGE SCALE GENOMIC DNA]</scope>
</reference>
<protein>
    <submittedName>
        <fullName evidence="2">Uncharacterized protein</fullName>
    </submittedName>
</protein>
<evidence type="ECO:0000313" key="3">
    <source>
        <dbReference type="Proteomes" id="UP000287651"/>
    </source>
</evidence>
<dbReference type="AlphaFoldDB" id="A0A426YWS8"/>
<feature type="region of interest" description="Disordered" evidence="1">
    <location>
        <begin position="1"/>
        <end position="69"/>
    </location>
</feature>
<dbReference type="EMBL" id="AMZH03009742">
    <property type="protein sequence ID" value="RRT56185.1"/>
    <property type="molecule type" value="Genomic_DNA"/>
</dbReference>
<name>A0A426YWS8_ENSVE</name>
<comment type="caution">
    <text evidence="2">The sequence shown here is derived from an EMBL/GenBank/DDBJ whole genome shotgun (WGS) entry which is preliminary data.</text>
</comment>
<accession>A0A426YWS8</accession>
<gene>
    <name evidence="2" type="ORF">B296_00042335</name>
</gene>
<proteinExistence type="predicted"/>